<name>A0AAN8IIC6_TRICO</name>
<keyword evidence="2" id="KW-1185">Reference proteome</keyword>
<dbReference type="Proteomes" id="UP001331761">
    <property type="component" value="Unassembled WGS sequence"/>
</dbReference>
<gene>
    <name evidence="1" type="ORF">GCK32_021009</name>
</gene>
<proteinExistence type="predicted"/>
<comment type="caution">
    <text evidence="1">The sequence shown here is derived from an EMBL/GenBank/DDBJ whole genome shotgun (WGS) entry which is preliminary data.</text>
</comment>
<protein>
    <submittedName>
        <fullName evidence="1">Uncharacterized protein</fullName>
    </submittedName>
</protein>
<evidence type="ECO:0000313" key="1">
    <source>
        <dbReference type="EMBL" id="KAK5970457.1"/>
    </source>
</evidence>
<dbReference type="EMBL" id="WIXE01018967">
    <property type="protein sequence ID" value="KAK5970457.1"/>
    <property type="molecule type" value="Genomic_DNA"/>
</dbReference>
<evidence type="ECO:0000313" key="2">
    <source>
        <dbReference type="Proteomes" id="UP001331761"/>
    </source>
</evidence>
<accession>A0AAN8IIC6</accession>
<sequence>MGARDVFASFTGPRDWDDSYYSYGFLWIQVHRICSVT</sequence>
<dbReference type="AlphaFoldDB" id="A0AAN8IIC6"/>
<organism evidence="1 2">
    <name type="scientific">Trichostrongylus colubriformis</name>
    <name type="common">Black scour worm</name>
    <dbReference type="NCBI Taxonomy" id="6319"/>
    <lineage>
        <taxon>Eukaryota</taxon>
        <taxon>Metazoa</taxon>
        <taxon>Ecdysozoa</taxon>
        <taxon>Nematoda</taxon>
        <taxon>Chromadorea</taxon>
        <taxon>Rhabditida</taxon>
        <taxon>Rhabditina</taxon>
        <taxon>Rhabditomorpha</taxon>
        <taxon>Strongyloidea</taxon>
        <taxon>Trichostrongylidae</taxon>
        <taxon>Trichostrongylus</taxon>
    </lineage>
</organism>
<reference evidence="1 2" key="1">
    <citation type="submission" date="2019-10" db="EMBL/GenBank/DDBJ databases">
        <title>Assembly and Annotation for the nematode Trichostrongylus colubriformis.</title>
        <authorList>
            <person name="Martin J."/>
        </authorList>
    </citation>
    <scope>NUCLEOTIDE SEQUENCE [LARGE SCALE GENOMIC DNA]</scope>
    <source>
        <strain evidence="1">G859</strain>
        <tissue evidence="1">Whole worm</tissue>
    </source>
</reference>